<gene>
    <name evidence="2" type="ORF">F964_03357</name>
</gene>
<feature type="chain" id="PRO_5004135308" evidence="1">
    <location>
        <begin position="21"/>
        <end position="162"/>
    </location>
</feature>
<organism evidence="2 3">
    <name type="scientific">Acinetobacter guillouiae NIPH 991</name>
    <dbReference type="NCBI Taxonomy" id="1217656"/>
    <lineage>
        <taxon>Bacteria</taxon>
        <taxon>Pseudomonadati</taxon>
        <taxon>Pseudomonadota</taxon>
        <taxon>Gammaproteobacteria</taxon>
        <taxon>Moraxellales</taxon>
        <taxon>Moraxellaceae</taxon>
        <taxon>Acinetobacter</taxon>
    </lineage>
</organism>
<evidence type="ECO:0000313" key="2">
    <source>
        <dbReference type="EMBL" id="ENV16422.1"/>
    </source>
</evidence>
<dbReference type="eggNOG" id="ENOG5032XNS">
    <property type="taxonomic scope" value="Bacteria"/>
</dbReference>
<reference evidence="2 3" key="1">
    <citation type="submission" date="2013-02" db="EMBL/GenBank/DDBJ databases">
        <title>The Genome Sequence of Acinetobacter guillouiae NIPH 991.</title>
        <authorList>
            <consortium name="The Broad Institute Genome Sequencing Platform"/>
            <consortium name="The Broad Institute Genome Sequencing Center for Infectious Disease"/>
            <person name="Cerqueira G."/>
            <person name="Feldgarden M."/>
            <person name="Courvalin P."/>
            <person name="Perichon B."/>
            <person name="Grillot-Courvalin C."/>
            <person name="Clermont D."/>
            <person name="Rocha E."/>
            <person name="Yoon E.-J."/>
            <person name="Nemec A."/>
            <person name="Walker B."/>
            <person name="Young S.K."/>
            <person name="Zeng Q."/>
            <person name="Gargeya S."/>
            <person name="Fitzgerald M."/>
            <person name="Haas B."/>
            <person name="Abouelleil A."/>
            <person name="Alvarado L."/>
            <person name="Arachchi H.M."/>
            <person name="Berlin A.M."/>
            <person name="Chapman S.B."/>
            <person name="Dewar J."/>
            <person name="Goldberg J."/>
            <person name="Griggs A."/>
            <person name="Gujja S."/>
            <person name="Hansen M."/>
            <person name="Howarth C."/>
            <person name="Imamovic A."/>
            <person name="Larimer J."/>
            <person name="McCowan C."/>
            <person name="Murphy C."/>
            <person name="Neiman D."/>
            <person name="Pearson M."/>
            <person name="Priest M."/>
            <person name="Roberts A."/>
            <person name="Saif S."/>
            <person name="Shea T."/>
            <person name="Sisk P."/>
            <person name="Sykes S."/>
            <person name="Wortman J."/>
            <person name="Nusbaum C."/>
            <person name="Birren B."/>
        </authorList>
    </citation>
    <scope>NUCLEOTIDE SEQUENCE [LARGE SCALE GENOMIC DNA]</scope>
    <source>
        <strain evidence="2 3">NIPH 991</strain>
    </source>
</reference>
<proteinExistence type="predicted"/>
<evidence type="ECO:0000313" key="3">
    <source>
        <dbReference type="Proteomes" id="UP000013148"/>
    </source>
</evidence>
<dbReference type="PATRIC" id="fig|1217656.3.peg.3303"/>
<comment type="caution">
    <text evidence="2">The sequence shown here is derived from an EMBL/GenBank/DDBJ whole genome shotgun (WGS) entry which is preliminary data.</text>
</comment>
<dbReference type="Proteomes" id="UP000013148">
    <property type="component" value="Unassembled WGS sequence"/>
</dbReference>
<dbReference type="EMBL" id="APPJ01000012">
    <property type="protein sequence ID" value="ENV16422.1"/>
    <property type="molecule type" value="Genomic_DNA"/>
</dbReference>
<protein>
    <submittedName>
        <fullName evidence="2">Uncharacterized protein</fullName>
    </submittedName>
</protein>
<dbReference type="AlphaFoldDB" id="N8WW99"/>
<dbReference type="HOGENOM" id="CLU_1657057_0_0_6"/>
<dbReference type="RefSeq" id="WP_004821977.1">
    <property type="nucleotide sequence ID" value="NZ_KB849456.1"/>
</dbReference>
<feature type="signal peptide" evidence="1">
    <location>
        <begin position="1"/>
        <end position="20"/>
    </location>
</feature>
<sequence>MKKTALIISLLLSLSPFARAETVQPQATNPATVAATNTTSTIRINTRPEILGLWGMEIPENKKCTEYYNFRGSNEVVVNSAKEWSIGLFDYQPSPDNTLEKPPALIMQIRYENNETDCSGRKEDQSGEVTQYFVKWVNKNTLNFCISDKGDQCFATLRRVLP</sequence>
<name>N8WW99_ACIGI</name>
<keyword evidence="1" id="KW-0732">Signal</keyword>
<accession>N8WW99</accession>
<keyword evidence="3" id="KW-1185">Reference proteome</keyword>
<evidence type="ECO:0000256" key="1">
    <source>
        <dbReference type="SAM" id="SignalP"/>
    </source>
</evidence>